<name>A0ACB8ARS4_9AGAM</name>
<evidence type="ECO:0000313" key="2">
    <source>
        <dbReference type="Proteomes" id="UP000790377"/>
    </source>
</evidence>
<sequence length="360" mass="40650">MHPRCPNPPKLICSPRSSIELNQHSNIDSVLKELKASSRRLRTIISSFGDDLKILERLYYKSKNQHRMALFFKRTTEIRRYGQRLVEMKIVDTVDTLRTSFFGASNQKSTRVAWNHVPNSLYVIFVAERLTACSTLITKVPGKLYVFNEGILIVGQTDERLLKAHRHFALAMQSGAFIQLILLFSGIASRMLSLVQELQESLKTSISICQRILCILNPSYTLKSPQHVGQISRPVEPFVLQGDASTAELDSYNEDLGTSIRRSSSTQSHKLPPRRVDTDHHDTETRESSIIPVPELIISGVSAFFHTSDSLIPSRSVPTTDAPVPNTIPQVKETKRRTQSGERLKKAKTRKNEIDDIFGL</sequence>
<dbReference type="EMBL" id="MU267594">
    <property type="protein sequence ID" value="KAH7916045.1"/>
    <property type="molecule type" value="Genomic_DNA"/>
</dbReference>
<accession>A0ACB8ARS4</accession>
<evidence type="ECO:0000313" key="1">
    <source>
        <dbReference type="EMBL" id="KAH7916045.1"/>
    </source>
</evidence>
<dbReference type="Proteomes" id="UP000790377">
    <property type="component" value="Unassembled WGS sequence"/>
</dbReference>
<protein>
    <submittedName>
        <fullName evidence="1">Uncharacterized protein</fullName>
    </submittedName>
</protein>
<keyword evidence="2" id="KW-1185">Reference proteome</keyword>
<gene>
    <name evidence="1" type="ORF">BJ138DRAFT_1076218</name>
</gene>
<proteinExistence type="predicted"/>
<organism evidence="1 2">
    <name type="scientific">Hygrophoropsis aurantiaca</name>
    <dbReference type="NCBI Taxonomy" id="72124"/>
    <lineage>
        <taxon>Eukaryota</taxon>
        <taxon>Fungi</taxon>
        <taxon>Dikarya</taxon>
        <taxon>Basidiomycota</taxon>
        <taxon>Agaricomycotina</taxon>
        <taxon>Agaricomycetes</taxon>
        <taxon>Agaricomycetidae</taxon>
        <taxon>Boletales</taxon>
        <taxon>Coniophorineae</taxon>
        <taxon>Hygrophoropsidaceae</taxon>
        <taxon>Hygrophoropsis</taxon>
    </lineage>
</organism>
<comment type="caution">
    <text evidence="1">The sequence shown here is derived from an EMBL/GenBank/DDBJ whole genome shotgun (WGS) entry which is preliminary data.</text>
</comment>
<reference evidence="1" key="1">
    <citation type="journal article" date="2021" name="New Phytol.">
        <title>Evolutionary innovations through gain and loss of genes in the ectomycorrhizal Boletales.</title>
        <authorList>
            <person name="Wu G."/>
            <person name="Miyauchi S."/>
            <person name="Morin E."/>
            <person name="Kuo A."/>
            <person name="Drula E."/>
            <person name="Varga T."/>
            <person name="Kohler A."/>
            <person name="Feng B."/>
            <person name="Cao Y."/>
            <person name="Lipzen A."/>
            <person name="Daum C."/>
            <person name="Hundley H."/>
            <person name="Pangilinan J."/>
            <person name="Johnson J."/>
            <person name="Barry K."/>
            <person name="LaButti K."/>
            <person name="Ng V."/>
            <person name="Ahrendt S."/>
            <person name="Min B."/>
            <person name="Choi I.G."/>
            <person name="Park H."/>
            <person name="Plett J.M."/>
            <person name="Magnuson J."/>
            <person name="Spatafora J.W."/>
            <person name="Nagy L.G."/>
            <person name="Henrissat B."/>
            <person name="Grigoriev I.V."/>
            <person name="Yang Z.L."/>
            <person name="Xu J."/>
            <person name="Martin F.M."/>
        </authorList>
    </citation>
    <scope>NUCLEOTIDE SEQUENCE</scope>
    <source>
        <strain evidence="1">ATCC 28755</strain>
    </source>
</reference>